<organism evidence="1 2">
    <name type="scientific">Portunus trituberculatus</name>
    <name type="common">Swimming crab</name>
    <name type="synonym">Neptunus trituberculatus</name>
    <dbReference type="NCBI Taxonomy" id="210409"/>
    <lineage>
        <taxon>Eukaryota</taxon>
        <taxon>Metazoa</taxon>
        <taxon>Ecdysozoa</taxon>
        <taxon>Arthropoda</taxon>
        <taxon>Crustacea</taxon>
        <taxon>Multicrustacea</taxon>
        <taxon>Malacostraca</taxon>
        <taxon>Eumalacostraca</taxon>
        <taxon>Eucarida</taxon>
        <taxon>Decapoda</taxon>
        <taxon>Pleocyemata</taxon>
        <taxon>Brachyura</taxon>
        <taxon>Eubrachyura</taxon>
        <taxon>Portunoidea</taxon>
        <taxon>Portunidae</taxon>
        <taxon>Portuninae</taxon>
        <taxon>Portunus</taxon>
    </lineage>
</organism>
<sequence length="131" mass="14639">MTDCLPHTRTELVCTGHCKTQSFMLPQSVVVAVHPPGVRGTQVMHVLVLESRVRPLDFLASYLWNKKKILPHFYITSVALIRLPRLALPDRDTGTNAEKAPRTLPATRHKILLRRTALDDLLTASCTSSLC</sequence>
<gene>
    <name evidence="1" type="ORF">E2C01_027746</name>
</gene>
<keyword evidence="2" id="KW-1185">Reference proteome</keyword>
<name>A0A5B7EIX9_PORTR</name>
<evidence type="ECO:0000313" key="2">
    <source>
        <dbReference type="Proteomes" id="UP000324222"/>
    </source>
</evidence>
<dbReference type="AlphaFoldDB" id="A0A5B7EIX9"/>
<proteinExistence type="predicted"/>
<comment type="caution">
    <text evidence="1">The sequence shown here is derived from an EMBL/GenBank/DDBJ whole genome shotgun (WGS) entry which is preliminary data.</text>
</comment>
<dbReference type="EMBL" id="VSRR010003037">
    <property type="protein sequence ID" value="MPC34361.1"/>
    <property type="molecule type" value="Genomic_DNA"/>
</dbReference>
<evidence type="ECO:0000313" key="1">
    <source>
        <dbReference type="EMBL" id="MPC34361.1"/>
    </source>
</evidence>
<accession>A0A5B7EIX9</accession>
<protein>
    <submittedName>
        <fullName evidence="1">Uncharacterized protein</fullName>
    </submittedName>
</protein>
<reference evidence="1 2" key="1">
    <citation type="submission" date="2019-05" db="EMBL/GenBank/DDBJ databases">
        <title>Another draft genome of Portunus trituberculatus and its Hox gene families provides insights of decapod evolution.</title>
        <authorList>
            <person name="Jeong J.-H."/>
            <person name="Song I."/>
            <person name="Kim S."/>
            <person name="Choi T."/>
            <person name="Kim D."/>
            <person name="Ryu S."/>
            <person name="Kim W."/>
        </authorList>
    </citation>
    <scope>NUCLEOTIDE SEQUENCE [LARGE SCALE GENOMIC DNA]</scope>
    <source>
        <tissue evidence="1">Muscle</tissue>
    </source>
</reference>
<dbReference type="Proteomes" id="UP000324222">
    <property type="component" value="Unassembled WGS sequence"/>
</dbReference>